<protein>
    <submittedName>
        <fullName evidence="4">TetR/AcrR family transcriptional regulator</fullName>
    </submittedName>
</protein>
<reference evidence="4 5" key="1">
    <citation type="submission" date="2018-09" db="EMBL/GenBank/DDBJ databases">
        <title>Cohnella cavernae sp. nov., isolated from a karst cave.</title>
        <authorList>
            <person name="Zhu H."/>
        </authorList>
    </citation>
    <scope>NUCLEOTIDE SEQUENCE [LARGE SCALE GENOMIC DNA]</scope>
    <source>
        <strain evidence="4 5">K2E09-144</strain>
    </source>
</reference>
<dbReference type="PROSITE" id="PS01081">
    <property type="entry name" value="HTH_TETR_1"/>
    <property type="match status" value="1"/>
</dbReference>
<dbReference type="InterPro" id="IPR001647">
    <property type="entry name" value="HTH_TetR"/>
</dbReference>
<proteinExistence type="predicted"/>
<dbReference type="Pfam" id="PF00440">
    <property type="entry name" value="TetR_N"/>
    <property type="match status" value="1"/>
</dbReference>
<dbReference type="SUPFAM" id="SSF46689">
    <property type="entry name" value="Homeodomain-like"/>
    <property type="match status" value="1"/>
</dbReference>
<evidence type="ECO:0000256" key="1">
    <source>
        <dbReference type="ARBA" id="ARBA00023125"/>
    </source>
</evidence>
<evidence type="ECO:0000313" key="5">
    <source>
        <dbReference type="Proteomes" id="UP000266340"/>
    </source>
</evidence>
<dbReference type="RefSeq" id="WP_119149620.1">
    <property type="nucleotide sequence ID" value="NZ_JBHSOV010000005.1"/>
</dbReference>
<gene>
    <name evidence="4" type="ORF">D3H35_12135</name>
</gene>
<evidence type="ECO:0000313" key="4">
    <source>
        <dbReference type="EMBL" id="RIE03410.1"/>
    </source>
</evidence>
<dbReference type="PANTHER" id="PTHR43479">
    <property type="entry name" value="ACREF/ENVCD OPERON REPRESSOR-RELATED"/>
    <property type="match status" value="1"/>
</dbReference>
<accession>A0A398CMD5</accession>
<dbReference type="InterPro" id="IPR050624">
    <property type="entry name" value="HTH-type_Tx_Regulator"/>
</dbReference>
<dbReference type="PANTHER" id="PTHR43479:SF11">
    <property type="entry name" value="ACREF_ENVCD OPERON REPRESSOR-RELATED"/>
    <property type="match status" value="1"/>
</dbReference>
<feature type="DNA-binding region" description="H-T-H motif" evidence="2">
    <location>
        <begin position="18"/>
        <end position="37"/>
    </location>
</feature>
<evidence type="ECO:0000259" key="3">
    <source>
        <dbReference type="PROSITE" id="PS50977"/>
    </source>
</evidence>
<dbReference type="OrthoDB" id="9789566at2"/>
<evidence type="ECO:0000256" key="2">
    <source>
        <dbReference type="PROSITE-ProRule" id="PRU00335"/>
    </source>
</evidence>
<dbReference type="InterPro" id="IPR009057">
    <property type="entry name" value="Homeodomain-like_sf"/>
</dbReference>
<keyword evidence="5" id="KW-1185">Reference proteome</keyword>
<sequence length="193" mass="21739">MLNATLSLIATDGIEQVTIRKIAALAGSNVALINYYFGSKEKLIGEAIKVQFDSFREAFSALENREVDSLTRLKSFLLQILSSLQEHPELMKRLVGQGQESMSESQAEYVSFFKTKGFEQIRATLEEITGETNAKVTSAMMQQIFAAIFSPAFRSACARKQAGADDDREFLTNVSVEEQVDLFFNHYFYRYLA</sequence>
<dbReference type="EMBL" id="QXJM01000037">
    <property type="protein sequence ID" value="RIE03410.1"/>
    <property type="molecule type" value="Genomic_DNA"/>
</dbReference>
<keyword evidence="1 2" id="KW-0238">DNA-binding</keyword>
<dbReference type="Proteomes" id="UP000266340">
    <property type="component" value="Unassembled WGS sequence"/>
</dbReference>
<dbReference type="AlphaFoldDB" id="A0A398CMD5"/>
<dbReference type="GO" id="GO:0003677">
    <property type="term" value="F:DNA binding"/>
    <property type="evidence" value="ECO:0007669"/>
    <property type="project" value="UniProtKB-UniRule"/>
</dbReference>
<comment type="caution">
    <text evidence="4">The sequence shown here is derived from an EMBL/GenBank/DDBJ whole genome shotgun (WGS) entry which is preliminary data.</text>
</comment>
<organism evidence="4 5">
    <name type="scientific">Cohnella faecalis</name>
    <dbReference type="NCBI Taxonomy" id="2315694"/>
    <lineage>
        <taxon>Bacteria</taxon>
        <taxon>Bacillati</taxon>
        <taxon>Bacillota</taxon>
        <taxon>Bacilli</taxon>
        <taxon>Bacillales</taxon>
        <taxon>Paenibacillaceae</taxon>
        <taxon>Cohnella</taxon>
    </lineage>
</organism>
<dbReference type="Gene3D" id="1.10.357.10">
    <property type="entry name" value="Tetracycline Repressor, domain 2"/>
    <property type="match status" value="1"/>
</dbReference>
<dbReference type="PROSITE" id="PS50977">
    <property type="entry name" value="HTH_TETR_2"/>
    <property type="match status" value="1"/>
</dbReference>
<feature type="domain" description="HTH tetR-type" evidence="3">
    <location>
        <begin position="1"/>
        <end position="55"/>
    </location>
</feature>
<dbReference type="InterPro" id="IPR023772">
    <property type="entry name" value="DNA-bd_HTH_TetR-type_CS"/>
</dbReference>
<name>A0A398CMD5_9BACL</name>